<accession>W4GEI1</accession>
<dbReference type="AlphaFoldDB" id="W4GEI1"/>
<sequence>MTVQTPQVDYDDFTKGQKIHSPHLILANEDVVVAQLEEAGGEMAYAVKGYRDANFFVYPPGLLRNPQRHKVIMTRHETVNRRMK</sequence>
<dbReference type="VEuPathDB" id="FungiDB:H257_08890"/>
<organism evidence="1">
    <name type="scientific">Aphanomyces astaci</name>
    <name type="common">Crayfish plague agent</name>
    <dbReference type="NCBI Taxonomy" id="112090"/>
    <lineage>
        <taxon>Eukaryota</taxon>
        <taxon>Sar</taxon>
        <taxon>Stramenopiles</taxon>
        <taxon>Oomycota</taxon>
        <taxon>Saprolegniomycetes</taxon>
        <taxon>Saprolegniales</taxon>
        <taxon>Verrucalvaceae</taxon>
        <taxon>Aphanomyces</taxon>
    </lineage>
</organism>
<name>W4GEI1_APHAT</name>
<dbReference type="GeneID" id="20810886"/>
<dbReference type="EMBL" id="KI913133">
    <property type="protein sequence ID" value="ETV77479.1"/>
    <property type="molecule type" value="Genomic_DNA"/>
</dbReference>
<gene>
    <name evidence="1" type="ORF">H257_08890</name>
</gene>
<evidence type="ECO:0000313" key="1">
    <source>
        <dbReference type="EMBL" id="ETV77479.1"/>
    </source>
</evidence>
<proteinExistence type="predicted"/>
<protein>
    <submittedName>
        <fullName evidence="1">Uncharacterized protein</fullName>
    </submittedName>
</protein>
<reference evidence="1" key="1">
    <citation type="submission" date="2013-12" db="EMBL/GenBank/DDBJ databases">
        <title>The Genome Sequence of Aphanomyces astaci APO3.</title>
        <authorList>
            <consortium name="The Broad Institute Genomics Platform"/>
            <person name="Russ C."/>
            <person name="Tyler B."/>
            <person name="van West P."/>
            <person name="Dieguez-Uribeondo J."/>
            <person name="Young S.K."/>
            <person name="Zeng Q."/>
            <person name="Gargeya S."/>
            <person name="Fitzgerald M."/>
            <person name="Abouelleil A."/>
            <person name="Alvarado L."/>
            <person name="Chapman S.B."/>
            <person name="Gainer-Dewar J."/>
            <person name="Goldberg J."/>
            <person name="Griggs A."/>
            <person name="Gujja S."/>
            <person name="Hansen M."/>
            <person name="Howarth C."/>
            <person name="Imamovic A."/>
            <person name="Ireland A."/>
            <person name="Larimer J."/>
            <person name="McCowan C."/>
            <person name="Murphy C."/>
            <person name="Pearson M."/>
            <person name="Poon T.W."/>
            <person name="Priest M."/>
            <person name="Roberts A."/>
            <person name="Saif S."/>
            <person name="Shea T."/>
            <person name="Sykes S."/>
            <person name="Wortman J."/>
            <person name="Nusbaum C."/>
            <person name="Birren B."/>
        </authorList>
    </citation>
    <scope>NUCLEOTIDE SEQUENCE [LARGE SCALE GENOMIC DNA]</scope>
    <source>
        <strain evidence="1">APO3</strain>
    </source>
</reference>
<dbReference type="RefSeq" id="XP_009833266.1">
    <property type="nucleotide sequence ID" value="XM_009834964.1"/>
</dbReference>